<name>A0A271IWI1_9BACT</name>
<comment type="caution">
    <text evidence="3">The sequence shown here is derived from an EMBL/GenBank/DDBJ whole genome shotgun (WGS) entry which is preliminary data.</text>
</comment>
<keyword evidence="2" id="KW-0472">Membrane</keyword>
<evidence type="ECO:0000256" key="1">
    <source>
        <dbReference type="SAM" id="Coils"/>
    </source>
</evidence>
<keyword evidence="1" id="KW-0175">Coiled coil</keyword>
<gene>
    <name evidence="3" type="ORF">BSZ37_03615</name>
</gene>
<dbReference type="EMBL" id="MQWD01000001">
    <property type="protein sequence ID" value="PAP75586.1"/>
    <property type="molecule type" value="Genomic_DNA"/>
</dbReference>
<dbReference type="RefSeq" id="WP_095509227.1">
    <property type="nucleotide sequence ID" value="NZ_MQWD01000001.1"/>
</dbReference>
<reference evidence="3 4" key="1">
    <citation type="submission" date="2016-11" db="EMBL/GenBank/DDBJ databases">
        <title>Study of marine rhodopsin-containing bacteria.</title>
        <authorList>
            <person name="Yoshizawa S."/>
            <person name="Kumagai Y."/>
            <person name="Kogure K."/>
        </authorList>
    </citation>
    <scope>NUCLEOTIDE SEQUENCE [LARGE SCALE GENOMIC DNA]</scope>
    <source>
        <strain evidence="3 4">SAORIC-28</strain>
    </source>
</reference>
<proteinExistence type="predicted"/>
<dbReference type="Proteomes" id="UP000216339">
    <property type="component" value="Unassembled WGS sequence"/>
</dbReference>
<evidence type="ECO:0000256" key="2">
    <source>
        <dbReference type="SAM" id="Phobius"/>
    </source>
</evidence>
<feature type="transmembrane region" description="Helical" evidence="2">
    <location>
        <begin position="6"/>
        <end position="28"/>
    </location>
</feature>
<keyword evidence="2" id="KW-1133">Transmembrane helix</keyword>
<evidence type="ECO:0000313" key="4">
    <source>
        <dbReference type="Proteomes" id="UP000216339"/>
    </source>
</evidence>
<protein>
    <submittedName>
        <fullName evidence="3">Uncharacterized protein</fullName>
    </submittedName>
</protein>
<evidence type="ECO:0000313" key="3">
    <source>
        <dbReference type="EMBL" id="PAP75586.1"/>
    </source>
</evidence>
<keyword evidence="2" id="KW-0812">Transmembrane</keyword>
<accession>A0A271IWI1</accession>
<dbReference type="OrthoDB" id="6268604at2"/>
<sequence>MSGVDPLLLALANVASLAFWGILLWMLVRHLTRADREARGREADALRASLAALEADRDRLTARTEAIEAIVTSEGFDLDRSAREAGLLDALGATLAEGRRPAGRARDRV</sequence>
<keyword evidence="4" id="KW-1185">Reference proteome</keyword>
<feature type="coiled-coil region" evidence="1">
    <location>
        <begin position="43"/>
        <end position="70"/>
    </location>
</feature>
<organism evidence="3 4">
    <name type="scientific">Rubrivirga marina</name>
    <dbReference type="NCBI Taxonomy" id="1196024"/>
    <lineage>
        <taxon>Bacteria</taxon>
        <taxon>Pseudomonadati</taxon>
        <taxon>Rhodothermota</taxon>
        <taxon>Rhodothermia</taxon>
        <taxon>Rhodothermales</taxon>
        <taxon>Rubricoccaceae</taxon>
        <taxon>Rubrivirga</taxon>
    </lineage>
</organism>
<dbReference type="AlphaFoldDB" id="A0A271IWI1"/>